<dbReference type="NCBIfam" id="TIGR00770">
    <property type="entry name" value="Dcu"/>
    <property type="match status" value="1"/>
</dbReference>
<evidence type="ECO:0000256" key="2">
    <source>
        <dbReference type="ARBA" id="ARBA00006413"/>
    </source>
</evidence>
<evidence type="ECO:0000256" key="13">
    <source>
        <dbReference type="SAM" id="Phobius"/>
    </source>
</evidence>
<evidence type="ECO:0000256" key="4">
    <source>
        <dbReference type="ARBA" id="ARBA00022475"/>
    </source>
</evidence>
<evidence type="ECO:0000256" key="9">
    <source>
        <dbReference type="ARBA" id="ARBA00034237"/>
    </source>
</evidence>
<dbReference type="Proteomes" id="UP000214610">
    <property type="component" value="Unassembled WGS sequence"/>
</dbReference>
<feature type="transmembrane region" description="Helical" evidence="13">
    <location>
        <begin position="52"/>
        <end position="79"/>
    </location>
</feature>
<organism evidence="14 15">
    <name type="scientific">Turicimonas muris</name>
    <dbReference type="NCBI Taxonomy" id="1796652"/>
    <lineage>
        <taxon>Bacteria</taxon>
        <taxon>Pseudomonadati</taxon>
        <taxon>Pseudomonadota</taxon>
        <taxon>Betaproteobacteria</taxon>
        <taxon>Burkholderiales</taxon>
        <taxon>Sutterellaceae</taxon>
        <taxon>Turicimonas</taxon>
    </lineage>
</organism>
<dbReference type="NCBIfam" id="NF009136">
    <property type="entry name" value="PRK12489.1"/>
    <property type="match status" value="1"/>
</dbReference>
<feature type="transmembrane region" description="Helical" evidence="13">
    <location>
        <begin position="23"/>
        <end position="46"/>
    </location>
</feature>
<feature type="transmembrane region" description="Helical" evidence="13">
    <location>
        <begin position="137"/>
        <end position="160"/>
    </location>
</feature>
<keyword evidence="5 12" id="KW-0997">Cell inner membrane</keyword>
<evidence type="ECO:0000256" key="7">
    <source>
        <dbReference type="ARBA" id="ARBA00022989"/>
    </source>
</evidence>
<feature type="transmembrane region" description="Helical" evidence="13">
    <location>
        <begin position="417"/>
        <end position="438"/>
    </location>
</feature>
<dbReference type="RefSeq" id="WP_066594432.1">
    <property type="nucleotide sequence ID" value="NZ_CP065313.1"/>
</dbReference>
<evidence type="ECO:0000256" key="1">
    <source>
        <dbReference type="ARBA" id="ARBA00004429"/>
    </source>
</evidence>
<reference evidence="15" key="1">
    <citation type="submission" date="2017-05" db="EMBL/GenBank/DDBJ databases">
        <title>Improved OligoMM genomes.</title>
        <authorList>
            <person name="Garzetti D."/>
        </authorList>
    </citation>
    <scope>NUCLEOTIDE SEQUENCE [LARGE SCALE GENOMIC DNA]</scope>
    <source>
        <strain evidence="15">YL45</strain>
    </source>
</reference>
<dbReference type="GeneID" id="78362276"/>
<keyword evidence="4 12" id="KW-1003">Cell membrane</keyword>
<comment type="catalytic activity">
    <reaction evidence="11">
        <text>fumarate(in) + succinate(out) = fumarate(out) + succinate(in)</text>
        <dbReference type="Rhea" id="RHEA:29323"/>
        <dbReference type="ChEBI" id="CHEBI:29806"/>
        <dbReference type="ChEBI" id="CHEBI:30031"/>
    </reaction>
    <physiologicalReaction direction="right-to-left" evidence="11">
        <dbReference type="Rhea" id="RHEA:29325"/>
    </physiologicalReaction>
</comment>
<keyword evidence="6 13" id="KW-0812">Transmembrane</keyword>
<feature type="transmembrane region" description="Helical" evidence="13">
    <location>
        <begin position="371"/>
        <end position="396"/>
    </location>
</feature>
<comment type="catalytic activity">
    <reaction evidence="9">
        <text>L-aspartate(in) + succinate(out) = L-aspartate(out) + succinate(in)</text>
        <dbReference type="Rhea" id="RHEA:29343"/>
        <dbReference type="ChEBI" id="CHEBI:29991"/>
        <dbReference type="ChEBI" id="CHEBI:30031"/>
    </reaction>
    <physiologicalReaction direction="right-to-left" evidence="9">
        <dbReference type="Rhea" id="RHEA:29345"/>
    </physiologicalReaction>
</comment>
<dbReference type="PANTHER" id="PTHR36106">
    <property type="entry name" value="ANAEROBIC C4-DICARBOXYLATE TRANSPORTER DCUB"/>
    <property type="match status" value="1"/>
</dbReference>
<gene>
    <name evidence="14" type="ORF">ADH67_09170</name>
</gene>
<comment type="subcellular location">
    <subcellularLocation>
        <location evidence="1 12">Cell inner membrane</location>
        <topology evidence="1 12">Multi-pass membrane protein</topology>
    </subcellularLocation>
</comment>
<comment type="catalytic activity">
    <reaction evidence="10">
        <text>(S)-malate(in) + succinate(out) = (S)-malate(out) + succinate(in)</text>
        <dbReference type="Rhea" id="RHEA:29327"/>
        <dbReference type="ChEBI" id="CHEBI:15589"/>
        <dbReference type="ChEBI" id="CHEBI:30031"/>
    </reaction>
    <physiologicalReaction direction="right-to-left" evidence="10">
        <dbReference type="Rhea" id="RHEA:29329"/>
    </physiologicalReaction>
</comment>
<evidence type="ECO:0000256" key="5">
    <source>
        <dbReference type="ARBA" id="ARBA00022519"/>
    </source>
</evidence>
<evidence type="ECO:0000256" key="11">
    <source>
        <dbReference type="ARBA" id="ARBA00034287"/>
    </source>
</evidence>
<evidence type="ECO:0000256" key="6">
    <source>
        <dbReference type="ARBA" id="ARBA00022692"/>
    </source>
</evidence>
<feature type="transmembrane region" description="Helical" evidence="13">
    <location>
        <begin position="228"/>
        <end position="248"/>
    </location>
</feature>
<comment type="similarity">
    <text evidence="2 12">Belongs to the DcuA/DcuB transporter (TC 2.A.13.1) family.</text>
</comment>
<sequence>MITLIELLIVFGAIFMGVRHGSLALGFWGGLGLVVLGVCFGVFPTAPPIDVMLIILAVCMRAACMEAVGGLDILVRIAARIIRAKPKMVGVIAPVVSFFLTFFAGTGNAVYAILPVVYEVSYNAGVRPEKAMAGTAVAGQVGITASPIAAAMAAMIGLFAQNNHGDIGLGSILMITFPACLIGVVLGSAICLLFGKGLDDDPEYQARLKAGLVLPPQPISNHKLPPQALWSVLIFLGAIVVIVAAGFFPELRVLPGQTKGVGMALVIEAVMLAAGALMMLFCKPDVKKVVKSPVMEAAVVSLGCVFGVAWMADSFIAANKEVFLQVAGQLAQTAPWLFSFILAGMSALLASQGATTRAIMPLGFVLGINPWYLIAMFPAVNCLFILPTSGPALAAVGMDRSGTTYIGKYVLNHSFQLPGILMVAIAVLSAFAIVQLFVI</sequence>
<feature type="transmembrane region" description="Helical" evidence="13">
    <location>
        <begin position="172"/>
        <end position="195"/>
    </location>
</feature>
<dbReference type="Pfam" id="PF03605">
    <property type="entry name" value="DcuA_DcuB"/>
    <property type="match status" value="1"/>
</dbReference>
<feature type="transmembrane region" description="Helical" evidence="13">
    <location>
        <begin position="91"/>
        <end position="117"/>
    </location>
</feature>
<dbReference type="PANTHER" id="PTHR36106:SF3">
    <property type="entry name" value="ANAEROBIC C4-DICARBOXYLATE TRANSPORTER DCUB"/>
    <property type="match status" value="1"/>
</dbReference>
<keyword evidence="15" id="KW-1185">Reference proteome</keyword>
<dbReference type="EMBL" id="NHMP01000005">
    <property type="protein sequence ID" value="OXE47316.1"/>
    <property type="molecule type" value="Genomic_DNA"/>
</dbReference>
<keyword evidence="3 12" id="KW-0813">Transport</keyword>
<proteinExistence type="inferred from homology"/>
<evidence type="ECO:0000313" key="15">
    <source>
        <dbReference type="Proteomes" id="UP000214610"/>
    </source>
</evidence>
<evidence type="ECO:0000256" key="3">
    <source>
        <dbReference type="ARBA" id="ARBA00022448"/>
    </source>
</evidence>
<dbReference type="GO" id="GO:0005886">
    <property type="term" value="C:plasma membrane"/>
    <property type="evidence" value="ECO:0007669"/>
    <property type="project" value="UniProtKB-SubCell"/>
</dbReference>
<comment type="function">
    <text evidence="12">Responsible for the transport of C4-dicarboxylates.</text>
</comment>
<evidence type="ECO:0000256" key="10">
    <source>
        <dbReference type="ARBA" id="ARBA00034284"/>
    </source>
</evidence>
<dbReference type="InterPro" id="IPR004668">
    <property type="entry name" value="Anaer_Dcu_memb_transpt"/>
</dbReference>
<evidence type="ECO:0000256" key="8">
    <source>
        <dbReference type="ARBA" id="ARBA00023136"/>
    </source>
</evidence>
<dbReference type="GO" id="GO:0015556">
    <property type="term" value="F:C4-dicarboxylate transmembrane transporter activity"/>
    <property type="evidence" value="ECO:0007669"/>
    <property type="project" value="InterPro"/>
</dbReference>
<evidence type="ECO:0000256" key="12">
    <source>
        <dbReference type="PIRNR" id="PIRNR004539"/>
    </source>
</evidence>
<dbReference type="NCBIfam" id="NF006927">
    <property type="entry name" value="PRK09412.1"/>
    <property type="match status" value="1"/>
</dbReference>
<name>A0A227KJF5_9BURK</name>
<feature type="transmembrane region" description="Helical" evidence="13">
    <location>
        <begin position="333"/>
        <end position="351"/>
    </location>
</feature>
<dbReference type="AlphaFoldDB" id="A0A227KJF5"/>
<comment type="caution">
    <text evidence="14">The sequence shown here is derived from an EMBL/GenBank/DDBJ whole genome shotgun (WGS) entry which is preliminary data.</text>
</comment>
<feature type="transmembrane region" description="Helical" evidence="13">
    <location>
        <begin position="260"/>
        <end position="281"/>
    </location>
</feature>
<keyword evidence="8 12" id="KW-0472">Membrane</keyword>
<feature type="transmembrane region" description="Helical" evidence="13">
    <location>
        <begin position="293"/>
        <end position="312"/>
    </location>
</feature>
<keyword evidence="7 13" id="KW-1133">Transmembrane helix</keyword>
<accession>A0A227KJF5</accession>
<protein>
    <recommendedName>
        <fullName evidence="12">C4-dicarboxylate transporter</fullName>
    </recommendedName>
</protein>
<evidence type="ECO:0000313" key="14">
    <source>
        <dbReference type="EMBL" id="OXE47316.1"/>
    </source>
</evidence>
<dbReference type="PIRSF" id="PIRSF004539">
    <property type="entry name" value="C4-dicrbxl_trns"/>
    <property type="match status" value="1"/>
</dbReference>